<dbReference type="PANTHER" id="PTHR43080:SF2">
    <property type="entry name" value="CBS DOMAIN-CONTAINING PROTEIN"/>
    <property type="match status" value="1"/>
</dbReference>
<comment type="caution">
    <text evidence="4">The sequence shown here is derived from an EMBL/GenBank/DDBJ whole genome shotgun (WGS) entry which is preliminary data.</text>
</comment>
<evidence type="ECO:0000313" key="4">
    <source>
        <dbReference type="EMBL" id="MCC4309031.1"/>
    </source>
</evidence>
<protein>
    <submittedName>
        <fullName evidence="4">CBS domain-containing protein</fullName>
    </submittedName>
</protein>
<dbReference type="Gene3D" id="3.10.580.10">
    <property type="entry name" value="CBS-domain"/>
    <property type="match status" value="1"/>
</dbReference>
<gene>
    <name evidence="4" type="ORF">LL252_10660</name>
</gene>
<sequence>MNDVRPGLAEPVRDCMKPDPFSLSPVMSVHEAARALLARDLCGAPVVDDRGVLVGIFSEADALKSTLDADYHGIGAGCVADYMSREVQGVAVSATIQEAAEMLLRHHRRILPVVQGPRLVGQLSRGDVLRRVVPARVATS</sequence>
<feature type="domain" description="CBS" evidence="3">
    <location>
        <begin position="16"/>
        <end position="74"/>
    </location>
</feature>
<dbReference type="InterPro" id="IPR051257">
    <property type="entry name" value="Diverse_CBS-Domain"/>
</dbReference>
<accession>A0A9Q3YNS2</accession>
<dbReference type="Proteomes" id="UP001108027">
    <property type="component" value="Unassembled WGS sequence"/>
</dbReference>
<reference evidence="4" key="1">
    <citation type="submission" date="2021-10" db="EMBL/GenBank/DDBJ databases">
        <title>The diversity and Nitrogen Metabolism of Culturable Nitrate-Utilizing Bacteria Within the Oxygen Minimum Zone of the Changjiang (Yangtze River)Estuary.</title>
        <authorList>
            <person name="Zhang D."/>
            <person name="Zheng J."/>
            <person name="Liu S."/>
            <person name="He W."/>
        </authorList>
    </citation>
    <scope>NUCLEOTIDE SEQUENCE</scope>
    <source>
        <strain evidence="4">FXH-223</strain>
    </source>
</reference>
<dbReference type="InterPro" id="IPR000644">
    <property type="entry name" value="CBS_dom"/>
</dbReference>
<dbReference type="SMART" id="SM00116">
    <property type="entry name" value="CBS"/>
    <property type="match status" value="2"/>
</dbReference>
<evidence type="ECO:0000256" key="1">
    <source>
        <dbReference type="ARBA" id="ARBA00023122"/>
    </source>
</evidence>
<keyword evidence="1 2" id="KW-0129">CBS domain</keyword>
<dbReference type="AlphaFoldDB" id="A0A9Q3YNS2"/>
<evidence type="ECO:0000259" key="3">
    <source>
        <dbReference type="PROSITE" id="PS51371"/>
    </source>
</evidence>
<keyword evidence="5" id="KW-1185">Reference proteome</keyword>
<name>A0A9Q3YNS2_9GAMM</name>
<organism evidence="4 5">
    <name type="scientific">Alloalcanivorax marinus</name>
    <dbReference type="NCBI Taxonomy" id="1177169"/>
    <lineage>
        <taxon>Bacteria</taxon>
        <taxon>Pseudomonadati</taxon>
        <taxon>Pseudomonadota</taxon>
        <taxon>Gammaproteobacteria</taxon>
        <taxon>Oceanospirillales</taxon>
        <taxon>Alcanivoracaceae</taxon>
        <taxon>Alloalcanivorax</taxon>
    </lineage>
</organism>
<dbReference type="EMBL" id="JAJGNA010000011">
    <property type="protein sequence ID" value="MCC4309031.1"/>
    <property type="molecule type" value="Genomic_DNA"/>
</dbReference>
<dbReference type="RefSeq" id="WP_228233983.1">
    <property type="nucleotide sequence ID" value="NZ_ARXL01000058.1"/>
</dbReference>
<proteinExistence type="predicted"/>
<dbReference type="PROSITE" id="PS51371">
    <property type="entry name" value="CBS"/>
    <property type="match status" value="2"/>
</dbReference>
<evidence type="ECO:0000313" key="5">
    <source>
        <dbReference type="Proteomes" id="UP001108027"/>
    </source>
</evidence>
<dbReference type="PANTHER" id="PTHR43080">
    <property type="entry name" value="CBS DOMAIN-CONTAINING PROTEIN CBSX3, MITOCHONDRIAL"/>
    <property type="match status" value="1"/>
</dbReference>
<dbReference type="Pfam" id="PF00571">
    <property type="entry name" value="CBS"/>
    <property type="match status" value="2"/>
</dbReference>
<dbReference type="InterPro" id="IPR046342">
    <property type="entry name" value="CBS_dom_sf"/>
</dbReference>
<evidence type="ECO:0000256" key="2">
    <source>
        <dbReference type="PROSITE-ProRule" id="PRU00703"/>
    </source>
</evidence>
<feature type="domain" description="CBS" evidence="3">
    <location>
        <begin position="83"/>
        <end position="139"/>
    </location>
</feature>
<dbReference type="SUPFAM" id="SSF54631">
    <property type="entry name" value="CBS-domain pair"/>
    <property type="match status" value="1"/>
</dbReference>